<feature type="chain" id="PRO_5040498875" evidence="1">
    <location>
        <begin position="26"/>
        <end position="153"/>
    </location>
</feature>
<evidence type="ECO:0000313" key="3">
    <source>
        <dbReference type="Proteomes" id="UP001152759"/>
    </source>
</evidence>
<accession>A0A9P0C9I7</accession>
<organism evidence="2 3">
    <name type="scientific">Bemisia tabaci</name>
    <name type="common">Sweetpotato whitefly</name>
    <name type="synonym">Aleurodes tabaci</name>
    <dbReference type="NCBI Taxonomy" id="7038"/>
    <lineage>
        <taxon>Eukaryota</taxon>
        <taxon>Metazoa</taxon>
        <taxon>Ecdysozoa</taxon>
        <taxon>Arthropoda</taxon>
        <taxon>Hexapoda</taxon>
        <taxon>Insecta</taxon>
        <taxon>Pterygota</taxon>
        <taxon>Neoptera</taxon>
        <taxon>Paraneoptera</taxon>
        <taxon>Hemiptera</taxon>
        <taxon>Sternorrhyncha</taxon>
        <taxon>Aleyrodoidea</taxon>
        <taxon>Aleyrodidae</taxon>
        <taxon>Aleyrodinae</taxon>
        <taxon>Bemisia</taxon>
    </lineage>
</organism>
<dbReference type="CDD" id="cd23992">
    <property type="entry name" value="PBP_GOBP"/>
    <property type="match status" value="1"/>
</dbReference>
<dbReference type="PANTHER" id="PTHR21364:SF2">
    <property type="entry name" value="GENERAL ODORANT-BINDING PROTEIN 19A"/>
    <property type="match status" value="1"/>
</dbReference>
<dbReference type="PANTHER" id="PTHR21364">
    <property type="entry name" value="GENERAL ODORANT-BINDING PROTEIN 19A"/>
    <property type="match status" value="1"/>
</dbReference>
<dbReference type="Gene3D" id="1.10.238.20">
    <property type="entry name" value="Pheromone/general odorant binding protein domain"/>
    <property type="match status" value="1"/>
</dbReference>
<dbReference type="InterPro" id="IPR006170">
    <property type="entry name" value="PBP/GOBP"/>
</dbReference>
<dbReference type="AlphaFoldDB" id="A0A9P0C9I7"/>
<name>A0A9P0C9I7_BEMTA</name>
<evidence type="ECO:0000256" key="1">
    <source>
        <dbReference type="SAM" id="SignalP"/>
    </source>
</evidence>
<dbReference type="EMBL" id="OU963864">
    <property type="protein sequence ID" value="CAH0768480.1"/>
    <property type="molecule type" value="Genomic_DNA"/>
</dbReference>
<gene>
    <name evidence="2" type="ORF">BEMITA_LOCUS5606</name>
</gene>
<dbReference type="InterPro" id="IPR036728">
    <property type="entry name" value="PBP_GOBP_sf"/>
</dbReference>
<dbReference type="SMART" id="SM00708">
    <property type="entry name" value="PhBP"/>
    <property type="match status" value="1"/>
</dbReference>
<reference evidence="2" key="1">
    <citation type="submission" date="2021-12" db="EMBL/GenBank/DDBJ databases">
        <authorList>
            <person name="King R."/>
        </authorList>
    </citation>
    <scope>NUCLEOTIDE SEQUENCE</scope>
</reference>
<dbReference type="Proteomes" id="UP001152759">
    <property type="component" value="Chromosome 3"/>
</dbReference>
<proteinExistence type="predicted"/>
<keyword evidence="1" id="KW-0732">Signal</keyword>
<dbReference type="GO" id="GO:0005549">
    <property type="term" value="F:odorant binding"/>
    <property type="evidence" value="ECO:0007669"/>
    <property type="project" value="InterPro"/>
</dbReference>
<dbReference type="SUPFAM" id="SSF47565">
    <property type="entry name" value="Insect pheromone/odorant-binding proteins"/>
    <property type="match status" value="1"/>
</dbReference>
<keyword evidence="3" id="KW-1185">Reference proteome</keyword>
<sequence length="153" mass="16892">MQGEVCFALLVVCLLHVTFIPDVETAVSEQMIKQMKDMHKKTCMARSGVKKEGLAKFMEEGVNDDPAFKKYTLCMLKNMQGFKNGKIAIKDIENQAKAMLPPPLRDAILDATSKCSNTGGDTPEDITYNFSKCSHKANVKVALALELQESCVT</sequence>
<protein>
    <submittedName>
        <fullName evidence="2">Uncharacterized protein</fullName>
    </submittedName>
</protein>
<feature type="signal peptide" evidence="1">
    <location>
        <begin position="1"/>
        <end position="25"/>
    </location>
</feature>
<dbReference type="Pfam" id="PF01395">
    <property type="entry name" value="PBP_GOBP"/>
    <property type="match status" value="1"/>
</dbReference>
<evidence type="ECO:0000313" key="2">
    <source>
        <dbReference type="EMBL" id="CAH0768480.1"/>
    </source>
</evidence>